<evidence type="ECO:0000313" key="2">
    <source>
        <dbReference type="Proteomes" id="UP000663846"/>
    </source>
</evidence>
<sequence length="467" mass="52352">MQTLLPSLYVAIGETLLLKLKQSVLWLAYYTSTNISFFIQLWSLVTLSDRPPFRFSALCLDRSGATSPLDIEIEITNRFWRHIPNCNLDTRMQAVHGALTFIIARGGIASRWRSLWVHTPGSQRGNLDLHIAALDIIGMFPMPSLQYVELKCSAYDDSGRDPARIANLSTKPLFSDPSPTQLRVAKLEWVPHPYLFASSEHPQLAGLNHLEIRFPADLPEFGHMSVLLGANPMLTVLSLDLRATSPQIPVELIYPPKIHLPSLRALALSVNSRIQTPKWGHNLLLMIDAPNVESLRFQLEYSGANALQDRELIDYITRGSNPANPRPLFPSLTGLELSIDQDHTGLFEQFLTAYSPVTMLSLPHPTYPQLEALRMQPWLVPELTYLAINIDANSPLKDVIAERCSAGLPLKTVLVEMPPMPQSLIERTESSFREQLQGLGVRIALRKSNGRALKLLGFIEDWDDGYV</sequence>
<evidence type="ECO:0000313" key="1">
    <source>
        <dbReference type="EMBL" id="CAE6431500.1"/>
    </source>
</evidence>
<reference evidence="1" key="1">
    <citation type="submission" date="2021-01" db="EMBL/GenBank/DDBJ databases">
        <authorList>
            <person name="Kaushik A."/>
        </authorList>
    </citation>
    <scope>NUCLEOTIDE SEQUENCE</scope>
    <source>
        <strain evidence="1">AG1-1C</strain>
    </source>
</reference>
<protein>
    <submittedName>
        <fullName evidence="1">Uncharacterized protein</fullName>
    </submittedName>
</protein>
<organism evidence="1 2">
    <name type="scientific">Rhizoctonia solani</name>
    <dbReference type="NCBI Taxonomy" id="456999"/>
    <lineage>
        <taxon>Eukaryota</taxon>
        <taxon>Fungi</taxon>
        <taxon>Dikarya</taxon>
        <taxon>Basidiomycota</taxon>
        <taxon>Agaricomycotina</taxon>
        <taxon>Agaricomycetes</taxon>
        <taxon>Cantharellales</taxon>
        <taxon>Ceratobasidiaceae</taxon>
        <taxon>Rhizoctonia</taxon>
    </lineage>
</organism>
<proteinExistence type="predicted"/>
<comment type="caution">
    <text evidence="1">The sequence shown here is derived from an EMBL/GenBank/DDBJ whole genome shotgun (WGS) entry which is preliminary data.</text>
</comment>
<dbReference type="EMBL" id="CAJMWS010000327">
    <property type="protein sequence ID" value="CAE6431500.1"/>
    <property type="molecule type" value="Genomic_DNA"/>
</dbReference>
<name>A0A8H2XTZ2_9AGAM</name>
<accession>A0A8H2XTZ2</accession>
<gene>
    <name evidence="1" type="ORF">RDB_LOCUS107880</name>
</gene>
<dbReference type="Proteomes" id="UP000663846">
    <property type="component" value="Unassembled WGS sequence"/>
</dbReference>
<dbReference type="AlphaFoldDB" id="A0A8H2XTZ2"/>